<protein>
    <recommendedName>
        <fullName evidence="3">Lipoprotein</fullName>
    </recommendedName>
</protein>
<organism evidence="1 2">
    <name type="scientific">Rodentibacter ratti</name>
    <dbReference type="NCBI Taxonomy" id="1906745"/>
    <lineage>
        <taxon>Bacteria</taxon>
        <taxon>Pseudomonadati</taxon>
        <taxon>Pseudomonadota</taxon>
        <taxon>Gammaproteobacteria</taxon>
        <taxon>Pasteurellales</taxon>
        <taxon>Pasteurellaceae</taxon>
        <taxon>Rodentibacter</taxon>
    </lineage>
</organism>
<dbReference type="AlphaFoldDB" id="A0A1V3LDM4"/>
<accession>A0A1V3LDM4</accession>
<gene>
    <name evidence="1" type="ORF">BKG93_00095</name>
</gene>
<reference evidence="1 2" key="1">
    <citation type="submission" date="2016-10" db="EMBL/GenBank/DDBJ databases">
        <title>Rodentibacter gen. nov. and new species.</title>
        <authorList>
            <person name="Christensen H."/>
        </authorList>
    </citation>
    <scope>NUCLEOTIDE SEQUENCE [LARGE SCALE GENOMIC DNA]</scope>
    <source>
        <strain evidence="1 2">Ppn157</strain>
    </source>
</reference>
<dbReference type="RefSeq" id="WP_077474849.1">
    <property type="nucleotide sequence ID" value="NZ_MLAH01000002.1"/>
</dbReference>
<dbReference type="PROSITE" id="PS51257">
    <property type="entry name" value="PROKAR_LIPOPROTEIN"/>
    <property type="match status" value="1"/>
</dbReference>
<dbReference type="EMBL" id="MLAH01000002">
    <property type="protein sequence ID" value="OOF88040.1"/>
    <property type="molecule type" value="Genomic_DNA"/>
</dbReference>
<sequence length="71" mass="7652">MRKAIFILTALCTVAGCDKATTEAAIKAEINEVCISGVVYLVYKGYSKGGITPKINADFYPYTCTQQAIPN</sequence>
<comment type="caution">
    <text evidence="1">The sequence shown here is derived from an EMBL/GenBank/DDBJ whole genome shotgun (WGS) entry which is preliminary data.</text>
</comment>
<name>A0A1V3LDM4_9PAST</name>
<dbReference type="Proteomes" id="UP000189549">
    <property type="component" value="Unassembled WGS sequence"/>
</dbReference>
<proteinExistence type="predicted"/>
<evidence type="ECO:0008006" key="3">
    <source>
        <dbReference type="Google" id="ProtNLM"/>
    </source>
</evidence>
<evidence type="ECO:0000313" key="2">
    <source>
        <dbReference type="Proteomes" id="UP000189549"/>
    </source>
</evidence>
<evidence type="ECO:0000313" key="1">
    <source>
        <dbReference type="EMBL" id="OOF88040.1"/>
    </source>
</evidence>